<name>A0A6B0YXI6_9CHLR</name>
<reference evidence="2" key="1">
    <citation type="submission" date="2019-09" db="EMBL/GenBank/DDBJ databases">
        <title>Characterisation of the sponge microbiome using genome-centric metagenomics.</title>
        <authorList>
            <person name="Engelberts J.P."/>
            <person name="Robbins S.J."/>
            <person name="De Goeij J.M."/>
            <person name="Aranda M."/>
            <person name="Bell S.C."/>
            <person name="Webster N.S."/>
        </authorList>
    </citation>
    <scope>NUCLEOTIDE SEQUENCE</scope>
    <source>
        <strain evidence="2">SB0664_bin_27</strain>
    </source>
</reference>
<dbReference type="PROSITE" id="PS51257">
    <property type="entry name" value="PROKAR_LIPOPROTEIN"/>
    <property type="match status" value="1"/>
</dbReference>
<protein>
    <submittedName>
        <fullName evidence="2">Sugar ABC transporter substrate-binding protein</fullName>
    </submittedName>
</protein>
<dbReference type="InterPro" id="IPR050490">
    <property type="entry name" value="Bact_solute-bd_prot1"/>
</dbReference>
<dbReference type="SUPFAM" id="SSF53850">
    <property type="entry name" value="Periplasmic binding protein-like II"/>
    <property type="match status" value="1"/>
</dbReference>
<accession>A0A6B0YXI6</accession>
<dbReference type="PANTHER" id="PTHR43649:SF12">
    <property type="entry name" value="DIACETYLCHITOBIOSE BINDING PROTEIN DASA"/>
    <property type="match status" value="1"/>
</dbReference>
<dbReference type="PANTHER" id="PTHR43649">
    <property type="entry name" value="ARABINOSE-BINDING PROTEIN-RELATED"/>
    <property type="match status" value="1"/>
</dbReference>
<keyword evidence="1" id="KW-0732">Signal</keyword>
<dbReference type="EMBL" id="VXRG01000109">
    <property type="protein sequence ID" value="MXY94442.1"/>
    <property type="molecule type" value="Genomic_DNA"/>
</dbReference>
<dbReference type="InterPro" id="IPR006059">
    <property type="entry name" value="SBP"/>
</dbReference>
<evidence type="ECO:0000313" key="2">
    <source>
        <dbReference type="EMBL" id="MXY94442.1"/>
    </source>
</evidence>
<dbReference type="CDD" id="cd13585">
    <property type="entry name" value="PBP2_TMBP_like"/>
    <property type="match status" value="1"/>
</dbReference>
<feature type="signal peptide" evidence="1">
    <location>
        <begin position="1"/>
        <end position="24"/>
    </location>
</feature>
<evidence type="ECO:0000256" key="1">
    <source>
        <dbReference type="SAM" id="SignalP"/>
    </source>
</evidence>
<gene>
    <name evidence="2" type="ORF">F4Y42_13460</name>
</gene>
<dbReference type="AlphaFoldDB" id="A0A6B0YXI6"/>
<organism evidence="2">
    <name type="scientific">Caldilineaceae bacterium SB0664_bin_27</name>
    <dbReference type="NCBI Taxonomy" id="2605260"/>
    <lineage>
        <taxon>Bacteria</taxon>
        <taxon>Bacillati</taxon>
        <taxon>Chloroflexota</taxon>
        <taxon>Caldilineae</taxon>
        <taxon>Caldilineales</taxon>
        <taxon>Caldilineaceae</taxon>
    </lineage>
</organism>
<feature type="chain" id="PRO_5025583749" evidence="1">
    <location>
        <begin position="25"/>
        <end position="437"/>
    </location>
</feature>
<dbReference type="Gene3D" id="3.40.190.10">
    <property type="entry name" value="Periplasmic binding protein-like II"/>
    <property type="match status" value="1"/>
</dbReference>
<sequence>MQRITRTFVLAAVLILAVILSACAAPAAPAGGAAADGGEAMEEEVVEITWLQWWVNEWGPDNHAQLIADFEAQHPNIKVTVVDVPWPEMAGKLQAAAAGGSETYDLFGTESTWIAGLTKQGFIEDLGPWLENDPEFAAKLTPTTPMNLLGETRGLCLYLIPYQFAYNVDVFEEKGLEPPTNWDEFLEVLQALRDEDTNSYGMSMPLQDGGFLLLRYFNFRLAQEGGQMLDENGNVAFNSAEGVAAMDWWKEFYDMGLVVPGSFGEDQALMLEFVASGQTSAIIDGPFIWTKAKQIDPDIRMAYAPAWTHKTGGYSWACSGMGIAANSPHKEEAWEFFKYIYSDEVSLKMTETVSLLWATNAAVDSLADSDDPMLSQVPAFANQDPENNILFAPLPEASKLIDAFQQAFQQVLAGEKDSQTALDEAAAIWQAELDAAK</sequence>
<comment type="caution">
    <text evidence="2">The sequence shown here is derived from an EMBL/GenBank/DDBJ whole genome shotgun (WGS) entry which is preliminary data.</text>
</comment>
<proteinExistence type="predicted"/>
<dbReference type="Pfam" id="PF01547">
    <property type="entry name" value="SBP_bac_1"/>
    <property type="match status" value="1"/>
</dbReference>